<dbReference type="Proteomes" id="UP000616724">
    <property type="component" value="Unassembled WGS sequence"/>
</dbReference>
<dbReference type="InterPro" id="IPR001478">
    <property type="entry name" value="PDZ"/>
</dbReference>
<dbReference type="GO" id="GO:0004252">
    <property type="term" value="F:serine-type endopeptidase activity"/>
    <property type="evidence" value="ECO:0007669"/>
    <property type="project" value="InterPro"/>
</dbReference>
<evidence type="ECO:0000256" key="1">
    <source>
        <dbReference type="ARBA" id="ARBA00010541"/>
    </source>
</evidence>
<dbReference type="RefSeq" id="WP_203891974.1">
    <property type="nucleotide sequence ID" value="NZ_BOOH01000029.1"/>
</dbReference>
<dbReference type="GO" id="GO:0006508">
    <property type="term" value="P:proteolysis"/>
    <property type="evidence" value="ECO:0007669"/>
    <property type="project" value="UniProtKB-KW"/>
</dbReference>
<dbReference type="EMBL" id="BOOH01000029">
    <property type="protein sequence ID" value="GIH77403.1"/>
    <property type="molecule type" value="Genomic_DNA"/>
</dbReference>
<dbReference type="Gene3D" id="2.30.42.10">
    <property type="match status" value="1"/>
</dbReference>
<dbReference type="CDD" id="cd06779">
    <property type="entry name" value="cpPDZ_Deg_HtrA-like"/>
    <property type="match status" value="1"/>
</dbReference>
<feature type="domain" description="PDZ" evidence="5">
    <location>
        <begin position="429"/>
        <end position="504"/>
    </location>
</feature>
<dbReference type="SUPFAM" id="SSF50156">
    <property type="entry name" value="PDZ domain-like"/>
    <property type="match status" value="1"/>
</dbReference>
<dbReference type="PROSITE" id="PS50106">
    <property type="entry name" value="PDZ"/>
    <property type="match status" value="1"/>
</dbReference>
<reference evidence="6 7" key="1">
    <citation type="submission" date="2021-01" db="EMBL/GenBank/DDBJ databases">
        <title>Whole genome shotgun sequence of Planobispora longispora NBRC 13918.</title>
        <authorList>
            <person name="Komaki H."/>
            <person name="Tamura T."/>
        </authorList>
    </citation>
    <scope>NUCLEOTIDE SEQUENCE [LARGE SCALE GENOMIC DNA]</scope>
    <source>
        <strain evidence="6 7">NBRC 13918</strain>
    </source>
</reference>
<dbReference type="InterPro" id="IPR041489">
    <property type="entry name" value="PDZ_6"/>
</dbReference>
<evidence type="ECO:0000313" key="7">
    <source>
        <dbReference type="Proteomes" id="UP000616724"/>
    </source>
</evidence>
<dbReference type="SMART" id="SM00228">
    <property type="entry name" value="PDZ"/>
    <property type="match status" value="1"/>
</dbReference>
<dbReference type="PANTHER" id="PTHR43343:SF3">
    <property type="entry name" value="PROTEASE DO-LIKE 8, CHLOROPLASTIC"/>
    <property type="match status" value="1"/>
</dbReference>
<sequence length="527" mass="53025">MTDDPRTHEGDPAEGRVPSDLTGVTTPAPEPARPDFLPAENVPGHGAERPRDDGWSQLGGPPERLRSAGESPEGWSRAEEIGWGDPSGRSRNDTAIVAAPYGSRPNGDTAVFTAPPPPPSQASGMGPGWAPPPGPPFRGGATVTGLSGGSAAPVRRGLGTGAFAALAVIIALLSSTLGSVGTYLLTREGGTSSSSYSLPSAPSGTSARPPDSVAGVAAKVLPSVVSLAVEGGGSSGTGSGFLIKGGYVVTNNHVVASAADGGQIQIQFNNRKITSARIIGRDPESDLAVVKPEETFGMPEITLGNSDNVVVGDPVIAIGSPLGLTGTVTTGIVSSLNRPVQAGEESSNEATWFSAIQTDAAINPGNSGGPLVNTNGEVIGVNSAIATLGRQMGEQGGSIGLGFAIPVNHARRVAQELVTTGKASRSRIGVLIDSAHQGTGVKIASEARQGVPPVTPGGAADKAGLKPGDVILEVNGLALQGGDELIALVRGRAPGDRLEVKFQRGGQEKTTTMVVQADVSTPTPSPS</sequence>
<organism evidence="6 7">
    <name type="scientific">Planobispora longispora</name>
    <dbReference type="NCBI Taxonomy" id="28887"/>
    <lineage>
        <taxon>Bacteria</taxon>
        <taxon>Bacillati</taxon>
        <taxon>Actinomycetota</taxon>
        <taxon>Actinomycetes</taxon>
        <taxon>Streptosporangiales</taxon>
        <taxon>Streptosporangiaceae</taxon>
        <taxon>Planobispora</taxon>
    </lineage>
</organism>
<evidence type="ECO:0000256" key="3">
    <source>
        <dbReference type="ARBA" id="ARBA00022801"/>
    </source>
</evidence>
<dbReference type="SUPFAM" id="SSF50494">
    <property type="entry name" value="Trypsin-like serine proteases"/>
    <property type="match status" value="1"/>
</dbReference>
<dbReference type="PRINTS" id="PR00834">
    <property type="entry name" value="PROTEASES2C"/>
</dbReference>
<proteinExistence type="inferred from homology"/>
<evidence type="ECO:0000313" key="6">
    <source>
        <dbReference type="EMBL" id="GIH77403.1"/>
    </source>
</evidence>
<dbReference type="PANTHER" id="PTHR43343">
    <property type="entry name" value="PEPTIDASE S12"/>
    <property type="match status" value="1"/>
</dbReference>
<gene>
    <name evidence="6" type="ORF">Plo01_38320</name>
</gene>
<comment type="caution">
    <text evidence="6">The sequence shown here is derived from an EMBL/GenBank/DDBJ whole genome shotgun (WGS) entry which is preliminary data.</text>
</comment>
<dbReference type="AlphaFoldDB" id="A0A8J3W6C0"/>
<evidence type="ECO:0000259" key="5">
    <source>
        <dbReference type="PROSITE" id="PS50106"/>
    </source>
</evidence>
<keyword evidence="2 6" id="KW-0645">Protease</keyword>
<dbReference type="InterPro" id="IPR009003">
    <property type="entry name" value="Peptidase_S1_PA"/>
</dbReference>
<keyword evidence="7" id="KW-1185">Reference proteome</keyword>
<dbReference type="InterPro" id="IPR001940">
    <property type="entry name" value="Peptidase_S1C"/>
</dbReference>
<name>A0A8J3W6C0_9ACTN</name>
<dbReference type="InterPro" id="IPR036034">
    <property type="entry name" value="PDZ_sf"/>
</dbReference>
<evidence type="ECO:0000256" key="2">
    <source>
        <dbReference type="ARBA" id="ARBA00022670"/>
    </source>
</evidence>
<dbReference type="Pfam" id="PF17820">
    <property type="entry name" value="PDZ_6"/>
    <property type="match status" value="1"/>
</dbReference>
<dbReference type="Pfam" id="PF13365">
    <property type="entry name" value="Trypsin_2"/>
    <property type="match status" value="1"/>
</dbReference>
<keyword evidence="3" id="KW-0378">Hydrolase</keyword>
<accession>A0A8J3W6C0</accession>
<protein>
    <submittedName>
        <fullName evidence="6">Protease</fullName>
    </submittedName>
</protein>
<dbReference type="Gene3D" id="2.40.10.10">
    <property type="entry name" value="Trypsin-like serine proteases"/>
    <property type="match status" value="2"/>
</dbReference>
<comment type="similarity">
    <text evidence="1">Belongs to the peptidase S1C family.</text>
</comment>
<dbReference type="InterPro" id="IPR043504">
    <property type="entry name" value="Peptidase_S1_PA_chymotrypsin"/>
</dbReference>
<feature type="region of interest" description="Disordered" evidence="4">
    <location>
        <begin position="189"/>
        <end position="211"/>
    </location>
</feature>
<feature type="region of interest" description="Disordered" evidence="4">
    <location>
        <begin position="1"/>
        <end position="93"/>
    </location>
</feature>
<feature type="compositionally biased region" description="Low complexity" evidence="4">
    <location>
        <begin position="189"/>
        <end position="206"/>
    </location>
</feature>
<evidence type="ECO:0000256" key="4">
    <source>
        <dbReference type="SAM" id="MobiDB-lite"/>
    </source>
</evidence>
<feature type="compositionally biased region" description="Basic and acidic residues" evidence="4">
    <location>
        <begin position="1"/>
        <end position="14"/>
    </location>
</feature>
<dbReference type="InterPro" id="IPR051201">
    <property type="entry name" value="Chloro_Bact_Ser_Proteases"/>
</dbReference>